<comment type="similarity">
    <text evidence="1">Belongs to the amidinotransferase family.</text>
</comment>
<dbReference type="RefSeq" id="WP_105167410.1">
    <property type="nucleotide sequence ID" value="NZ_SEUK01000049.1"/>
</dbReference>
<dbReference type="AlphaFoldDB" id="A0AB73BGL2"/>
<dbReference type="SUPFAM" id="SSF55909">
    <property type="entry name" value="Pentein"/>
    <property type="match status" value="1"/>
</dbReference>
<dbReference type="Proteomes" id="UP000324162">
    <property type="component" value="Unassembled WGS sequence"/>
</dbReference>
<evidence type="ECO:0000256" key="2">
    <source>
        <dbReference type="ARBA" id="ARBA00022679"/>
    </source>
</evidence>
<reference evidence="4 5" key="1">
    <citation type="submission" date="2019-01" db="EMBL/GenBank/DDBJ databases">
        <title>Genome sequences of marine Pseudoalteromonas species.</title>
        <authorList>
            <person name="Boraston A.B."/>
            <person name="Hehemann J.-H."/>
            <person name="Vickers C.J."/>
            <person name="Salama-Alber O."/>
            <person name="Abe K."/>
            <person name="Hettle A.J."/>
        </authorList>
    </citation>
    <scope>NUCLEOTIDE SEQUENCE [LARGE SCALE GENOMIC DNA]</scope>
    <source>
        <strain evidence="4 5">PS42</strain>
    </source>
</reference>
<name>A0AB73BGL2_9GAMM</name>
<comment type="caution">
    <text evidence="4">The sequence shown here is derived from an EMBL/GenBank/DDBJ whole genome shotgun (WGS) entry which is preliminary data.</text>
</comment>
<dbReference type="GO" id="GO:0015068">
    <property type="term" value="F:glycine amidinotransferase activity"/>
    <property type="evidence" value="ECO:0007669"/>
    <property type="project" value="TreeGrafter"/>
</dbReference>
<sequence>MTIHTSEQNKIGTFTEWDPLEEVLLGDPLGAMKPGEMAVFDAVVPPEYSHVLENIFPNGSTEYPSDLIDAARREVTELRAVLEGEGVKVHVAQPIDFTQAIKTPDWSVANQFCSSNPRDSLLLIGDLIVESPMADRSRYFETFAYRDVLKELNERGARWISAPKPRLSEKSFVSDLKRDEDGRPTQWLTTEEEILFDAADFMKFGKDILVSRSHTTNEAGIKWVRQILGSDFTVHEVETKNAFAMHIDDTIMPLDEGRLVYSPDYFDPAALPDIFKTWEMFEAPEVIYSAKNRLGRLSGWLNINMLSLDEKRIIVEKNQEHTIKFLKKLGMQPIVCEFENYFPFVGSFHCASLDIKRRGQLRNCF</sequence>
<evidence type="ECO:0000256" key="1">
    <source>
        <dbReference type="ARBA" id="ARBA00006943"/>
    </source>
</evidence>
<dbReference type="Gene3D" id="3.75.10.10">
    <property type="entry name" value="L-arginine/glycine Amidinotransferase, Chain A"/>
    <property type="match status" value="1"/>
</dbReference>
<dbReference type="GO" id="GO:0006601">
    <property type="term" value="P:creatine biosynthetic process"/>
    <property type="evidence" value="ECO:0007669"/>
    <property type="project" value="TreeGrafter"/>
</dbReference>
<evidence type="ECO:0000313" key="4">
    <source>
        <dbReference type="EMBL" id="KAA1160217.1"/>
    </source>
</evidence>
<feature type="active site" evidence="3">
    <location>
        <position position="246"/>
    </location>
</feature>
<accession>A0AB73BGL2</accession>
<protein>
    <submittedName>
        <fullName evidence="4">Amidinotransferase</fullName>
    </submittedName>
</protein>
<gene>
    <name evidence="4" type="ORF">EU508_10745</name>
</gene>
<dbReference type="EMBL" id="SEUK01000049">
    <property type="protein sequence ID" value="KAA1160217.1"/>
    <property type="molecule type" value="Genomic_DNA"/>
</dbReference>
<dbReference type="PANTHER" id="PTHR10488">
    <property type="entry name" value="GLYCINE AMIDINOTRANSFERASE, MITOCHONDRIAL"/>
    <property type="match status" value="1"/>
</dbReference>
<organism evidence="4 5">
    <name type="scientific">Pseudoalteromonas fuliginea</name>
    <dbReference type="NCBI Taxonomy" id="1872678"/>
    <lineage>
        <taxon>Bacteria</taxon>
        <taxon>Pseudomonadati</taxon>
        <taxon>Pseudomonadota</taxon>
        <taxon>Gammaproteobacteria</taxon>
        <taxon>Alteromonadales</taxon>
        <taxon>Pseudoalteromonadaceae</taxon>
        <taxon>Pseudoalteromonas</taxon>
    </lineage>
</organism>
<proteinExistence type="inferred from homology"/>
<feature type="active site" description="Amidino-cysteine intermediate" evidence="3">
    <location>
        <position position="350"/>
    </location>
</feature>
<evidence type="ECO:0000256" key="3">
    <source>
        <dbReference type="PIRSR" id="PIRSR633195-1"/>
    </source>
</evidence>
<keyword evidence="2" id="KW-0808">Transferase</keyword>
<dbReference type="PANTHER" id="PTHR10488:SF1">
    <property type="entry name" value="GLYCINE AMIDINOTRANSFERASE, MITOCHONDRIAL"/>
    <property type="match status" value="1"/>
</dbReference>
<dbReference type="InterPro" id="IPR033195">
    <property type="entry name" value="AmidinoTrfase"/>
</dbReference>
<evidence type="ECO:0000313" key="5">
    <source>
        <dbReference type="Proteomes" id="UP000324162"/>
    </source>
</evidence>
<feature type="active site" evidence="3">
    <location>
        <position position="197"/>
    </location>
</feature>